<protein>
    <submittedName>
        <fullName evidence="1">Uncharacterized protein</fullName>
    </submittedName>
</protein>
<dbReference type="AlphaFoldDB" id="A0A3M7T007"/>
<keyword evidence="2" id="KW-1185">Reference proteome</keyword>
<sequence>MRQHHLFFGHLSNALFDRGARHEPIDHHFVLLTDAVRPTKRLDVVVRIPVRVVYDDCVRSGQIDAEAAGARRQQKTKLWRARRIKSVDGLLTVAAGDRAVQPLVLVAHVLQKVFEYVEHLGHLGKYEDAVAARLQLEQHFFQQLQFAARLHQRTALVQKAVGERRLVLGRLQQVRMVAALFQLHHYVQQRLIAALS</sequence>
<dbReference type="EMBL" id="REGN01000515">
    <property type="protein sequence ID" value="RNA41346.1"/>
    <property type="molecule type" value="Genomic_DNA"/>
</dbReference>
<accession>A0A3M7T007</accession>
<proteinExistence type="predicted"/>
<evidence type="ECO:0000313" key="2">
    <source>
        <dbReference type="Proteomes" id="UP000276133"/>
    </source>
</evidence>
<reference evidence="1 2" key="1">
    <citation type="journal article" date="2018" name="Sci. Rep.">
        <title>Genomic signatures of local adaptation to the degree of environmental predictability in rotifers.</title>
        <authorList>
            <person name="Franch-Gras L."/>
            <person name="Hahn C."/>
            <person name="Garcia-Roger E.M."/>
            <person name="Carmona M.J."/>
            <person name="Serra M."/>
            <person name="Gomez A."/>
        </authorList>
    </citation>
    <scope>NUCLEOTIDE SEQUENCE [LARGE SCALE GENOMIC DNA]</scope>
    <source>
        <strain evidence="1">HYR1</strain>
    </source>
</reference>
<organism evidence="1 2">
    <name type="scientific">Brachionus plicatilis</name>
    <name type="common">Marine rotifer</name>
    <name type="synonym">Brachionus muelleri</name>
    <dbReference type="NCBI Taxonomy" id="10195"/>
    <lineage>
        <taxon>Eukaryota</taxon>
        <taxon>Metazoa</taxon>
        <taxon>Spiralia</taxon>
        <taxon>Gnathifera</taxon>
        <taxon>Rotifera</taxon>
        <taxon>Eurotatoria</taxon>
        <taxon>Monogononta</taxon>
        <taxon>Pseudotrocha</taxon>
        <taxon>Ploima</taxon>
        <taxon>Brachionidae</taxon>
        <taxon>Brachionus</taxon>
    </lineage>
</organism>
<name>A0A3M7T007_BRAPC</name>
<gene>
    <name evidence="1" type="ORF">BpHYR1_050426</name>
</gene>
<comment type="caution">
    <text evidence="1">The sequence shown here is derived from an EMBL/GenBank/DDBJ whole genome shotgun (WGS) entry which is preliminary data.</text>
</comment>
<evidence type="ECO:0000313" key="1">
    <source>
        <dbReference type="EMBL" id="RNA41346.1"/>
    </source>
</evidence>
<dbReference type="Proteomes" id="UP000276133">
    <property type="component" value="Unassembled WGS sequence"/>
</dbReference>